<name>A0A9W6B121_9LACO</name>
<feature type="transmembrane region" description="Helical" evidence="1">
    <location>
        <begin position="20"/>
        <end position="40"/>
    </location>
</feature>
<accession>A0A9W6B121</accession>
<comment type="caution">
    <text evidence="2">The sequence shown here is derived from an EMBL/GenBank/DDBJ whole genome shotgun (WGS) entry which is preliminary data.</text>
</comment>
<protein>
    <submittedName>
        <fullName evidence="2">Uncharacterized protein</fullName>
    </submittedName>
</protein>
<keyword evidence="1" id="KW-0472">Membrane</keyword>
<reference evidence="2" key="1">
    <citation type="submission" date="2022-07" db="EMBL/GenBank/DDBJ databases">
        <authorList>
            <person name="Kouya T."/>
            <person name="Ishiyama Y."/>
        </authorList>
    </citation>
    <scope>NUCLEOTIDE SEQUENCE</scope>
    <source>
        <strain evidence="2">WR16-4</strain>
    </source>
</reference>
<feature type="transmembrane region" description="Helical" evidence="1">
    <location>
        <begin position="196"/>
        <end position="218"/>
    </location>
</feature>
<dbReference type="Proteomes" id="UP001144204">
    <property type="component" value="Unassembled WGS sequence"/>
</dbReference>
<keyword evidence="3" id="KW-1185">Reference proteome</keyword>
<keyword evidence="1" id="KW-1133">Transmembrane helix</keyword>
<evidence type="ECO:0000256" key="1">
    <source>
        <dbReference type="SAM" id="Phobius"/>
    </source>
</evidence>
<evidence type="ECO:0000313" key="3">
    <source>
        <dbReference type="Proteomes" id="UP001144204"/>
    </source>
</evidence>
<dbReference type="AlphaFoldDB" id="A0A9W6B121"/>
<keyword evidence="1" id="KW-0812">Transmembrane</keyword>
<organism evidence="2 3">
    <name type="scientific">Philodulcilactobacillus myokoensis</name>
    <dbReference type="NCBI Taxonomy" id="2929573"/>
    <lineage>
        <taxon>Bacteria</taxon>
        <taxon>Bacillati</taxon>
        <taxon>Bacillota</taxon>
        <taxon>Bacilli</taxon>
        <taxon>Lactobacillales</taxon>
        <taxon>Lactobacillaceae</taxon>
        <taxon>Philodulcilactobacillus</taxon>
    </lineage>
</organism>
<dbReference type="EMBL" id="BRPL01000002">
    <property type="protein sequence ID" value="GLB46698.1"/>
    <property type="molecule type" value="Genomic_DNA"/>
</dbReference>
<gene>
    <name evidence="2" type="ORF">WR164_06770</name>
</gene>
<evidence type="ECO:0000313" key="2">
    <source>
        <dbReference type="EMBL" id="GLB46698.1"/>
    </source>
</evidence>
<proteinExistence type="predicted"/>
<reference evidence="2" key="2">
    <citation type="journal article" date="2023" name="PLoS ONE">
        <title>Philodulcilactobacillus myokoensis gen. nov., sp. nov., a fructophilic, acidophilic, and agar-phobic lactic acid bacterium isolated from fermented vegetable extracts.</title>
        <authorList>
            <person name="Kouya T."/>
            <person name="Ishiyama Y."/>
            <person name="Ohashi S."/>
            <person name="Kumakubo R."/>
            <person name="Yamazaki T."/>
            <person name="Otaki T."/>
        </authorList>
    </citation>
    <scope>NUCLEOTIDE SEQUENCE</scope>
    <source>
        <strain evidence="2">WR16-4</strain>
    </source>
</reference>
<feature type="transmembrane region" description="Helical" evidence="1">
    <location>
        <begin position="238"/>
        <end position="258"/>
    </location>
</feature>
<dbReference type="RefSeq" id="WP_286136158.1">
    <property type="nucleotide sequence ID" value="NZ_BRPL01000002.1"/>
</dbReference>
<sequence length="263" mass="29612">MESRSRTAIYNHKNANHHYLINFLSFILLAILTLSISFQINVFSSQSNTKNLMVKTISNRIGNVENNQLATYGISNQSFKHDLITPIVNYEVDQAYQNKEMAIPNQMIQNSVNNLTKHSNLAGDGLSSTINEDLVPTVTQKITQNIQSGNLSQLKQISYYHNVNDIIIIVSTILFVLLLIISLFKHTFWRTFSLSFLRAGLVLLIISGIGLLMIRGGITQINLGVFAELLQPVISSTLSYVCLMSFIEFCIGLMLTIIRHIFK</sequence>
<feature type="transmembrane region" description="Helical" evidence="1">
    <location>
        <begin position="166"/>
        <end position="184"/>
    </location>
</feature>